<sequence length="158" mass="18056">MAEGISDYLKSEGMNESIYRCKKVKVRSAEQLAAWLLGCSIILAWLPGCWTGYLLGCLLLDWLLAWLPGCWTGYLFGCLVDRLVTCLVGWLFYRKIGWSDKVNGLSMKHGSRDDRYTSRINFHDRCNHIFGLTYPSQTFHDARCSNVIALQHSANRNI</sequence>
<evidence type="ECO:0000313" key="2">
    <source>
        <dbReference type="Proteomes" id="UP000887581"/>
    </source>
</evidence>
<dbReference type="WBParaSite" id="sdigi.contig444.g8363.t1">
    <property type="protein sequence ID" value="sdigi.contig444.g8363.t1"/>
    <property type="gene ID" value="sdigi.contig444.g8363"/>
</dbReference>
<proteinExistence type="predicted"/>
<name>A0A915PUT1_9BILA</name>
<feature type="transmembrane region" description="Helical" evidence="1">
    <location>
        <begin position="73"/>
        <end position="93"/>
    </location>
</feature>
<keyword evidence="2" id="KW-1185">Reference proteome</keyword>
<dbReference type="AlphaFoldDB" id="A0A915PUT1"/>
<accession>A0A915PUT1</accession>
<organism evidence="2 3">
    <name type="scientific">Setaria digitata</name>
    <dbReference type="NCBI Taxonomy" id="48799"/>
    <lineage>
        <taxon>Eukaryota</taxon>
        <taxon>Metazoa</taxon>
        <taxon>Ecdysozoa</taxon>
        <taxon>Nematoda</taxon>
        <taxon>Chromadorea</taxon>
        <taxon>Rhabditida</taxon>
        <taxon>Spirurina</taxon>
        <taxon>Spiruromorpha</taxon>
        <taxon>Filarioidea</taxon>
        <taxon>Setariidae</taxon>
        <taxon>Setaria</taxon>
    </lineage>
</organism>
<feature type="transmembrane region" description="Helical" evidence="1">
    <location>
        <begin position="32"/>
        <end position="53"/>
    </location>
</feature>
<evidence type="ECO:0000313" key="3">
    <source>
        <dbReference type="WBParaSite" id="sdigi.contig444.g8363.t1"/>
    </source>
</evidence>
<dbReference type="Proteomes" id="UP000887581">
    <property type="component" value="Unplaced"/>
</dbReference>
<keyword evidence="1" id="KW-1133">Transmembrane helix</keyword>
<keyword evidence="1" id="KW-0812">Transmembrane</keyword>
<evidence type="ECO:0000256" key="1">
    <source>
        <dbReference type="SAM" id="Phobius"/>
    </source>
</evidence>
<protein>
    <submittedName>
        <fullName evidence="3">Uncharacterized protein</fullName>
    </submittedName>
</protein>
<reference evidence="3" key="1">
    <citation type="submission" date="2022-11" db="UniProtKB">
        <authorList>
            <consortium name="WormBaseParasite"/>
        </authorList>
    </citation>
    <scope>IDENTIFICATION</scope>
</reference>
<keyword evidence="1" id="KW-0472">Membrane</keyword>